<evidence type="ECO:0000256" key="7">
    <source>
        <dbReference type="SAM" id="Phobius"/>
    </source>
</evidence>
<evidence type="ECO:0000313" key="9">
    <source>
        <dbReference type="EMBL" id="BBH93034.1"/>
    </source>
</evidence>
<dbReference type="InterPro" id="IPR051401">
    <property type="entry name" value="GtrA_CellWall_Glycosyl"/>
</dbReference>
<dbReference type="PANTHER" id="PTHR38459">
    <property type="entry name" value="PROPHAGE BACTOPRENOL-LINKED GLUCOSE TRANSLOCASE HOMOLOG"/>
    <property type="match status" value="1"/>
</dbReference>
<protein>
    <recommendedName>
        <fullName evidence="8">GtrA/DPMS transmembrane domain-containing protein</fullName>
    </recommendedName>
</protein>
<evidence type="ECO:0000256" key="5">
    <source>
        <dbReference type="ARBA" id="ARBA00023136"/>
    </source>
</evidence>
<accession>A0A455T627</accession>
<proteinExistence type="inferred from homology"/>
<gene>
    <name evidence="9" type="ORF">KTA_12330</name>
</gene>
<dbReference type="EMBL" id="AP019377">
    <property type="protein sequence ID" value="BBH93034.1"/>
    <property type="molecule type" value="Genomic_DNA"/>
</dbReference>
<dbReference type="GO" id="GO:0000271">
    <property type="term" value="P:polysaccharide biosynthetic process"/>
    <property type="evidence" value="ECO:0007669"/>
    <property type="project" value="InterPro"/>
</dbReference>
<evidence type="ECO:0000256" key="4">
    <source>
        <dbReference type="ARBA" id="ARBA00022989"/>
    </source>
</evidence>
<organism evidence="9">
    <name type="scientific">Thermogemmatispora argillosa</name>
    <dbReference type="NCBI Taxonomy" id="2045280"/>
    <lineage>
        <taxon>Bacteria</taxon>
        <taxon>Bacillati</taxon>
        <taxon>Chloroflexota</taxon>
        <taxon>Ktedonobacteria</taxon>
        <taxon>Thermogemmatisporales</taxon>
        <taxon>Thermogemmatisporaceae</taxon>
        <taxon>Thermogemmatispora</taxon>
    </lineage>
</organism>
<reference evidence="9" key="1">
    <citation type="submission" date="2018-12" db="EMBL/GenBank/DDBJ databases">
        <title>Novel natural products biosynthetic potential of the class Ktedonobacteria.</title>
        <authorList>
            <person name="Zheng Y."/>
            <person name="Saitou A."/>
            <person name="Wang C.M."/>
            <person name="Toyoda A."/>
            <person name="Minakuchi Y."/>
            <person name="Sekiguchi Y."/>
            <person name="Ueda K."/>
            <person name="Takano H."/>
            <person name="Sakai Y."/>
            <person name="Yokota A."/>
            <person name="Yabe S."/>
        </authorList>
    </citation>
    <scope>NUCLEOTIDE SEQUENCE</scope>
    <source>
        <strain evidence="9">A3-2</strain>
    </source>
</reference>
<dbReference type="InterPro" id="IPR007267">
    <property type="entry name" value="GtrA_DPMS_TM"/>
</dbReference>
<feature type="region of interest" description="Disordered" evidence="6">
    <location>
        <begin position="91"/>
        <end position="114"/>
    </location>
</feature>
<feature type="domain" description="GtrA/DPMS transmembrane" evidence="8">
    <location>
        <begin position="125"/>
        <end position="251"/>
    </location>
</feature>
<feature type="transmembrane region" description="Helical" evidence="7">
    <location>
        <begin position="154"/>
        <end position="173"/>
    </location>
</feature>
<keyword evidence="5 7" id="KW-0472">Membrane</keyword>
<evidence type="ECO:0000256" key="3">
    <source>
        <dbReference type="ARBA" id="ARBA00022692"/>
    </source>
</evidence>
<sequence>MILLERPANEPATEAASTPIDKYRSAQPGTRTDLAPVVERVSSQSGRSAPYQSGQSLRSPRPLRPTRLYRLIQTQPGAAISLALGPLDPEEAPIASPAQADQPEPATSHRGQRRRRSWNIGQLLRFAITGGLNTLIDILVLNALVWLLDVKSTPLLLACNIAAYCAGAINSFILNKYWTFGTREPINGGELVRFALITLSGSLWSSAILWLAGLALEHVLINPTLWTNAAKIIAIGGTALISYLGLRLWVFVQRRPDQSVARAHLCHQQARCSQWEPLPGKGHHYQPPANDGSTARTTPTPTPHADHILWTWKGPETL</sequence>
<dbReference type="Pfam" id="PF04138">
    <property type="entry name" value="GtrA_DPMS_TM"/>
    <property type="match status" value="1"/>
</dbReference>
<comment type="similarity">
    <text evidence="2">Belongs to the GtrA family.</text>
</comment>
<evidence type="ECO:0000256" key="2">
    <source>
        <dbReference type="ARBA" id="ARBA00009399"/>
    </source>
</evidence>
<dbReference type="GO" id="GO:0005886">
    <property type="term" value="C:plasma membrane"/>
    <property type="evidence" value="ECO:0007669"/>
    <property type="project" value="TreeGrafter"/>
</dbReference>
<keyword evidence="3 7" id="KW-0812">Transmembrane</keyword>
<comment type="subcellular location">
    <subcellularLocation>
        <location evidence="1">Membrane</location>
        <topology evidence="1">Multi-pass membrane protein</topology>
    </subcellularLocation>
</comment>
<keyword evidence="4 7" id="KW-1133">Transmembrane helix</keyword>
<feature type="transmembrane region" description="Helical" evidence="7">
    <location>
        <begin position="123"/>
        <end position="148"/>
    </location>
</feature>
<feature type="compositionally biased region" description="Polar residues" evidence="6">
    <location>
        <begin position="41"/>
        <end position="56"/>
    </location>
</feature>
<feature type="region of interest" description="Disordered" evidence="6">
    <location>
        <begin position="277"/>
        <end position="306"/>
    </location>
</feature>
<feature type="transmembrane region" description="Helical" evidence="7">
    <location>
        <begin position="194"/>
        <end position="212"/>
    </location>
</feature>
<feature type="region of interest" description="Disordered" evidence="6">
    <location>
        <begin position="1"/>
        <end position="62"/>
    </location>
</feature>
<evidence type="ECO:0000259" key="8">
    <source>
        <dbReference type="Pfam" id="PF04138"/>
    </source>
</evidence>
<dbReference type="PANTHER" id="PTHR38459:SF1">
    <property type="entry name" value="PROPHAGE BACTOPRENOL-LINKED GLUCOSE TRANSLOCASE HOMOLOG"/>
    <property type="match status" value="1"/>
</dbReference>
<dbReference type="AlphaFoldDB" id="A0A455T627"/>
<name>A0A455T627_9CHLR</name>
<evidence type="ECO:0000256" key="6">
    <source>
        <dbReference type="SAM" id="MobiDB-lite"/>
    </source>
</evidence>
<evidence type="ECO:0000256" key="1">
    <source>
        <dbReference type="ARBA" id="ARBA00004141"/>
    </source>
</evidence>
<feature type="transmembrane region" description="Helical" evidence="7">
    <location>
        <begin position="232"/>
        <end position="252"/>
    </location>
</feature>